<dbReference type="PANTHER" id="PTHR33048">
    <property type="entry name" value="PTH11-LIKE INTEGRAL MEMBRANE PROTEIN (AFU_ORTHOLOGUE AFUA_5G11245)"/>
    <property type="match status" value="1"/>
</dbReference>
<feature type="transmembrane region" description="Helical" evidence="6">
    <location>
        <begin position="44"/>
        <end position="68"/>
    </location>
</feature>
<sequence>MTFGTPRGREALSLSIAFTTLATVFTFIRIYTRTFLVKQMGADDWAIIVALAFSWAFFGLFIGEVKYLMGEHYEKIPPDILVKQMKCFWATIPLYQASLLTTKASILLQYKRVFSTPRMRFACWCLIGFLATYGSWTFISAWVTCVPVSKFWHEEQPGYCLDKKALWFSNSAIHIFTDILILVFPMPSLKNLQLPRRQRYALMAVFALGSFLMVISNSSDPTCAFSHVDINLPKNQTDSQLVDDNPGAAKWSAIECNVAIICACLPGIRAFISKLLPRFLSSYKSKSNTRTRTQRSRVTQFSNFHSSIAGRQPDFHMQSVSHGPEGGDYKAGGFEEGTSNKIKVTTIVSQESVSNDASSVRQLL</sequence>
<dbReference type="VEuPathDB" id="FungiDB:NFIA_053490"/>
<dbReference type="GeneID" id="4584415"/>
<dbReference type="PANTHER" id="PTHR33048:SF132">
    <property type="entry name" value="MEMBRANE PROTEIN, PUTATIVE (AFU_ORTHOLOGUE AFUA_6G07820)-RELATED"/>
    <property type="match status" value="1"/>
</dbReference>
<keyword evidence="2 6" id="KW-0812">Transmembrane</keyword>
<evidence type="ECO:0000256" key="5">
    <source>
        <dbReference type="ARBA" id="ARBA00038359"/>
    </source>
</evidence>
<feature type="transmembrane region" description="Helical" evidence="6">
    <location>
        <begin position="12"/>
        <end position="32"/>
    </location>
</feature>
<dbReference type="eggNOG" id="ENOG502S025">
    <property type="taxonomic scope" value="Eukaryota"/>
</dbReference>
<dbReference type="InterPro" id="IPR049326">
    <property type="entry name" value="Rhodopsin_dom_fungi"/>
</dbReference>
<comment type="subcellular location">
    <subcellularLocation>
        <location evidence="1">Membrane</location>
        <topology evidence="1">Multi-pass membrane protein</topology>
    </subcellularLocation>
</comment>
<comment type="similarity">
    <text evidence="5">Belongs to the SAT4 family.</text>
</comment>
<evidence type="ECO:0000313" key="8">
    <source>
        <dbReference type="EMBL" id="EAW16003.1"/>
    </source>
</evidence>
<dbReference type="OrthoDB" id="444631at2759"/>
<feature type="domain" description="Rhodopsin" evidence="7">
    <location>
        <begin position="28"/>
        <end position="273"/>
    </location>
</feature>
<dbReference type="KEGG" id="nfi:NFIA_053490"/>
<dbReference type="RefSeq" id="XP_001257900.1">
    <property type="nucleotide sequence ID" value="XM_001257899.1"/>
</dbReference>
<accession>A1DMI2</accession>
<evidence type="ECO:0000313" key="9">
    <source>
        <dbReference type="Proteomes" id="UP000006702"/>
    </source>
</evidence>
<reference evidence="9" key="1">
    <citation type="journal article" date="2008" name="PLoS Genet.">
        <title>Genomic islands in the pathogenic filamentous fungus Aspergillus fumigatus.</title>
        <authorList>
            <person name="Fedorova N.D."/>
            <person name="Khaldi N."/>
            <person name="Joardar V.S."/>
            <person name="Maiti R."/>
            <person name="Amedeo P."/>
            <person name="Anderson M.J."/>
            <person name="Crabtree J."/>
            <person name="Silva J.C."/>
            <person name="Badger J.H."/>
            <person name="Albarraq A."/>
            <person name="Angiuoli S."/>
            <person name="Bussey H."/>
            <person name="Bowyer P."/>
            <person name="Cotty P.J."/>
            <person name="Dyer P.S."/>
            <person name="Egan A."/>
            <person name="Galens K."/>
            <person name="Fraser-Liggett C.M."/>
            <person name="Haas B.J."/>
            <person name="Inman J.M."/>
            <person name="Kent R."/>
            <person name="Lemieux S."/>
            <person name="Malavazi I."/>
            <person name="Orvis J."/>
            <person name="Roemer T."/>
            <person name="Ronning C.M."/>
            <person name="Sundaram J.P."/>
            <person name="Sutton G."/>
            <person name="Turner G."/>
            <person name="Venter J.C."/>
            <person name="White O.R."/>
            <person name="Whitty B.R."/>
            <person name="Youngman P."/>
            <person name="Wolfe K.H."/>
            <person name="Goldman G.H."/>
            <person name="Wortman J.R."/>
            <person name="Jiang B."/>
            <person name="Denning D.W."/>
            <person name="Nierman W.C."/>
        </authorList>
    </citation>
    <scope>NUCLEOTIDE SEQUENCE [LARGE SCALE GENOMIC DNA]</scope>
    <source>
        <strain evidence="9">ATCC 1020 / DSM 3700 / CBS 544.65 / FGSC A1164 / JCM 1740 / NRRL 181 / WB 181</strain>
    </source>
</reference>
<dbReference type="EMBL" id="DS027698">
    <property type="protein sequence ID" value="EAW16003.1"/>
    <property type="molecule type" value="Genomic_DNA"/>
</dbReference>
<dbReference type="GO" id="GO:0016020">
    <property type="term" value="C:membrane"/>
    <property type="evidence" value="ECO:0007669"/>
    <property type="project" value="UniProtKB-SubCell"/>
</dbReference>
<evidence type="ECO:0000256" key="4">
    <source>
        <dbReference type="ARBA" id="ARBA00023136"/>
    </source>
</evidence>
<evidence type="ECO:0000256" key="6">
    <source>
        <dbReference type="SAM" id="Phobius"/>
    </source>
</evidence>
<feature type="transmembrane region" description="Helical" evidence="6">
    <location>
        <begin position="199"/>
        <end position="216"/>
    </location>
</feature>
<dbReference type="InterPro" id="IPR052337">
    <property type="entry name" value="SAT4-like"/>
</dbReference>
<dbReference type="AlphaFoldDB" id="A1DMI2"/>
<dbReference type="Pfam" id="PF20684">
    <property type="entry name" value="Fung_rhodopsin"/>
    <property type="match status" value="1"/>
</dbReference>
<feature type="transmembrane region" description="Helical" evidence="6">
    <location>
        <begin position="121"/>
        <end position="145"/>
    </location>
</feature>
<organism evidence="8 9">
    <name type="scientific">Neosartorya fischeri (strain ATCC 1020 / DSM 3700 / CBS 544.65 / FGSC A1164 / JCM 1740 / NRRL 181 / WB 181)</name>
    <name type="common">Aspergillus fischerianus</name>
    <dbReference type="NCBI Taxonomy" id="331117"/>
    <lineage>
        <taxon>Eukaryota</taxon>
        <taxon>Fungi</taxon>
        <taxon>Dikarya</taxon>
        <taxon>Ascomycota</taxon>
        <taxon>Pezizomycotina</taxon>
        <taxon>Eurotiomycetes</taxon>
        <taxon>Eurotiomycetidae</taxon>
        <taxon>Eurotiales</taxon>
        <taxon>Aspergillaceae</taxon>
        <taxon>Aspergillus</taxon>
        <taxon>Aspergillus subgen. Fumigati</taxon>
    </lineage>
</organism>
<feature type="transmembrane region" description="Helical" evidence="6">
    <location>
        <begin position="165"/>
        <end position="187"/>
    </location>
</feature>
<evidence type="ECO:0000256" key="3">
    <source>
        <dbReference type="ARBA" id="ARBA00022989"/>
    </source>
</evidence>
<name>A1DMI2_NEOFI</name>
<keyword evidence="4 6" id="KW-0472">Membrane</keyword>
<protein>
    <submittedName>
        <fullName evidence="8">Integral membrane protein, putative</fullName>
    </submittedName>
</protein>
<dbReference type="HOGENOM" id="CLU_028200_0_4_1"/>
<keyword evidence="9" id="KW-1185">Reference proteome</keyword>
<evidence type="ECO:0000259" key="7">
    <source>
        <dbReference type="Pfam" id="PF20684"/>
    </source>
</evidence>
<evidence type="ECO:0000256" key="1">
    <source>
        <dbReference type="ARBA" id="ARBA00004141"/>
    </source>
</evidence>
<dbReference type="OMA" id="DLEYAHC"/>
<proteinExistence type="inferred from homology"/>
<evidence type="ECO:0000256" key="2">
    <source>
        <dbReference type="ARBA" id="ARBA00022692"/>
    </source>
</evidence>
<gene>
    <name evidence="8" type="ORF">NFIA_053490</name>
</gene>
<dbReference type="Proteomes" id="UP000006702">
    <property type="component" value="Unassembled WGS sequence"/>
</dbReference>
<keyword evidence="3 6" id="KW-1133">Transmembrane helix</keyword>